<gene>
    <name evidence="2" type="ORF">E2C01_030802</name>
</gene>
<keyword evidence="1" id="KW-1133">Transmembrane helix</keyword>
<protein>
    <submittedName>
        <fullName evidence="2">Uncharacterized protein</fullName>
    </submittedName>
</protein>
<dbReference type="AlphaFoldDB" id="A0A5B7EWA4"/>
<evidence type="ECO:0000256" key="1">
    <source>
        <dbReference type="SAM" id="Phobius"/>
    </source>
</evidence>
<dbReference type="EMBL" id="VSRR010003749">
    <property type="protein sequence ID" value="MPC37328.1"/>
    <property type="molecule type" value="Genomic_DNA"/>
</dbReference>
<feature type="transmembrane region" description="Helical" evidence="1">
    <location>
        <begin position="54"/>
        <end position="80"/>
    </location>
</feature>
<name>A0A5B7EWA4_PORTR</name>
<accession>A0A5B7EWA4</accession>
<evidence type="ECO:0000313" key="2">
    <source>
        <dbReference type="EMBL" id="MPC37328.1"/>
    </source>
</evidence>
<organism evidence="2 3">
    <name type="scientific">Portunus trituberculatus</name>
    <name type="common">Swimming crab</name>
    <name type="synonym">Neptunus trituberculatus</name>
    <dbReference type="NCBI Taxonomy" id="210409"/>
    <lineage>
        <taxon>Eukaryota</taxon>
        <taxon>Metazoa</taxon>
        <taxon>Ecdysozoa</taxon>
        <taxon>Arthropoda</taxon>
        <taxon>Crustacea</taxon>
        <taxon>Multicrustacea</taxon>
        <taxon>Malacostraca</taxon>
        <taxon>Eumalacostraca</taxon>
        <taxon>Eucarida</taxon>
        <taxon>Decapoda</taxon>
        <taxon>Pleocyemata</taxon>
        <taxon>Brachyura</taxon>
        <taxon>Eubrachyura</taxon>
        <taxon>Portunoidea</taxon>
        <taxon>Portunidae</taxon>
        <taxon>Portuninae</taxon>
        <taxon>Portunus</taxon>
    </lineage>
</organism>
<keyword evidence="3" id="KW-1185">Reference proteome</keyword>
<proteinExistence type="predicted"/>
<dbReference type="Proteomes" id="UP000324222">
    <property type="component" value="Unassembled WGS sequence"/>
</dbReference>
<comment type="caution">
    <text evidence="2">The sequence shown here is derived from an EMBL/GenBank/DDBJ whole genome shotgun (WGS) entry which is preliminary data.</text>
</comment>
<keyword evidence="1" id="KW-0472">Membrane</keyword>
<reference evidence="2 3" key="1">
    <citation type="submission" date="2019-05" db="EMBL/GenBank/DDBJ databases">
        <title>Another draft genome of Portunus trituberculatus and its Hox gene families provides insights of decapod evolution.</title>
        <authorList>
            <person name="Jeong J.-H."/>
            <person name="Song I."/>
            <person name="Kim S."/>
            <person name="Choi T."/>
            <person name="Kim D."/>
            <person name="Ryu S."/>
            <person name="Kim W."/>
        </authorList>
    </citation>
    <scope>NUCLEOTIDE SEQUENCE [LARGE SCALE GENOMIC DNA]</scope>
    <source>
        <tissue evidence="2">Muscle</tissue>
    </source>
</reference>
<evidence type="ECO:0000313" key="3">
    <source>
        <dbReference type="Proteomes" id="UP000324222"/>
    </source>
</evidence>
<sequence>MLVKRELECWLRTLRKDFQAGREDPGGEGEGCGVQDLNAVCLLAEVAWRETGRVVLVVALSEGAVLVVVAVLVVLVVVLITSAAKYEAVEAFV</sequence>
<keyword evidence="1" id="KW-0812">Transmembrane</keyword>